<gene>
    <name evidence="1" type="ORF">HJG63_009154</name>
</gene>
<proteinExistence type="predicted"/>
<evidence type="ECO:0000313" key="1">
    <source>
        <dbReference type="EMBL" id="KAF6410699.1"/>
    </source>
</evidence>
<protein>
    <submittedName>
        <fullName evidence="1">Uncharacterized protein</fullName>
    </submittedName>
</protein>
<dbReference type="EMBL" id="JACASE010000014">
    <property type="protein sequence ID" value="KAF6410699.1"/>
    <property type="molecule type" value="Genomic_DNA"/>
</dbReference>
<evidence type="ECO:0000313" key="2">
    <source>
        <dbReference type="Proteomes" id="UP000593571"/>
    </source>
</evidence>
<keyword evidence="2" id="KW-1185">Reference proteome</keyword>
<organism evidence="1 2">
    <name type="scientific">Rousettus aegyptiacus</name>
    <name type="common">Egyptian fruit bat</name>
    <name type="synonym">Pteropus aegyptiacus</name>
    <dbReference type="NCBI Taxonomy" id="9407"/>
    <lineage>
        <taxon>Eukaryota</taxon>
        <taxon>Metazoa</taxon>
        <taxon>Chordata</taxon>
        <taxon>Craniata</taxon>
        <taxon>Vertebrata</taxon>
        <taxon>Euteleostomi</taxon>
        <taxon>Mammalia</taxon>
        <taxon>Eutheria</taxon>
        <taxon>Laurasiatheria</taxon>
        <taxon>Chiroptera</taxon>
        <taxon>Yinpterochiroptera</taxon>
        <taxon>Pteropodoidea</taxon>
        <taxon>Pteropodidae</taxon>
        <taxon>Rousettinae</taxon>
        <taxon>Rousettus</taxon>
    </lineage>
</organism>
<name>A0A7J8CIU1_ROUAE</name>
<accession>A0A7J8CIU1</accession>
<comment type="caution">
    <text evidence="1">The sequence shown here is derived from an EMBL/GenBank/DDBJ whole genome shotgun (WGS) entry which is preliminary data.</text>
</comment>
<dbReference type="Proteomes" id="UP000593571">
    <property type="component" value="Unassembled WGS sequence"/>
</dbReference>
<reference evidence="1 2" key="1">
    <citation type="journal article" date="2020" name="Nature">
        <title>Six reference-quality genomes reveal evolution of bat adaptations.</title>
        <authorList>
            <person name="Jebb D."/>
            <person name="Huang Z."/>
            <person name="Pippel M."/>
            <person name="Hughes G.M."/>
            <person name="Lavrichenko K."/>
            <person name="Devanna P."/>
            <person name="Winkler S."/>
            <person name="Jermiin L.S."/>
            <person name="Skirmuntt E.C."/>
            <person name="Katzourakis A."/>
            <person name="Burkitt-Gray L."/>
            <person name="Ray D.A."/>
            <person name="Sullivan K.A.M."/>
            <person name="Roscito J.G."/>
            <person name="Kirilenko B.M."/>
            <person name="Davalos L.M."/>
            <person name="Corthals A.P."/>
            <person name="Power M.L."/>
            <person name="Jones G."/>
            <person name="Ransome R.D."/>
            <person name="Dechmann D.K.N."/>
            <person name="Locatelli A.G."/>
            <person name="Puechmaille S.J."/>
            <person name="Fedrigo O."/>
            <person name="Jarvis E.D."/>
            <person name="Hiller M."/>
            <person name="Vernes S.C."/>
            <person name="Myers E.W."/>
            <person name="Teeling E.C."/>
        </authorList>
    </citation>
    <scope>NUCLEOTIDE SEQUENCE [LARGE SCALE GENOMIC DNA]</scope>
    <source>
        <strain evidence="1">MRouAeg1</strain>
        <tissue evidence="1">Muscle</tissue>
    </source>
</reference>
<sequence length="147" mass="15351">MTAQVSAESHPGCSSHAGIPQASILFPLHFPPAPGVPVHSHSFYIALSADGSKSLPLPLTSAPRRGGGLEIQLSSWTSPVISSSALPNAAHHLSLSPPWCLLHSPPSDKAAVTSTDHTEDAWRPGWLGRLPKNPLSSASLHPGLQCL</sequence>
<dbReference type="AlphaFoldDB" id="A0A7J8CIU1"/>